<comment type="caution">
    <text evidence="1">The sequence shown here is derived from an EMBL/GenBank/DDBJ whole genome shotgun (WGS) entry which is preliminary data.</text>
</comment>
<sequence length="276" mass="31513">MERHALHSEFKSSYGTVRYGIRGNGTSIVLVHGTPWSSFNWRHLIRELSREYKVHYYDLLGYGQSEQAEDADVSLGIQNKVLSELFDHWNLENPILIGHDFGGTTVLRTLLLNRRTASHAILIDPVAIGPWGSPFFAYVKQHESVFAGLPGYIHEAIVSAYVQNAQYLQMDKETLHGILRPWLGDSGQHAFYRQIAQADHLYTQEIESRYGEIEIPVLLIWGEQDEWIPIEKGFALGEKMDDVTFVTIPEAGHLVQEDAPDILVREINRFLKSQEI</sequence>
<proteinExistence type="predicted"/>
<evidence type="ECO:0000313" key="1">
    <source>
        <dbReference type="EMBL" id="MEJ8306211.1"/>
    </source>
</evidence>
<reference evidence="1" key="1">
    <citation type="submission" date="2024-03" db="EMBL/GenBank/DDBJ databases">
        <title>Whole genome sequecning of epiphytes from Marcgravia umbellata leaves.</title>
        <authorList>
            <person name="Kumar G."/>
            <person name="Savka M.A."/>
        </authorList>
    </citation>
    <scope>NUCLEOTIDE SEQUENCE</scope>
    <source>
        <strain evidence="1">RIT_BL5</strain>
    </source>
</reference>
<keyword evidence="2" id="KW-1185">Reference proteome</keyword>
<gene>
    <name evidence="1" type="ORF">WKI47_20095</name>
</gene>
<accession>A0ACC6PH27</accession>
<dbReference type="Proteomes" id="UP001380953">
    <property type="component" value="Unassembled WGS sequence"/>
</dbReference>
<organism evidence="1 2">
    <name type="scientific">Saccharibacillus sacchari</name>
    <dbReference type="NCBI Taxonomy" id="456493"/>
    <lineage>
        <taxon>Bacteria</taxon>
        <taxon>Bacillati</taxon>
        <taxon>Bacillota</taxon>
        <taxon>Bacilli</taxon>
        <taxon>Bacillales</taxon>
        <taxon>Paenibacillaceae</taxon>
        <taxon>Saccharibacillus</taxon>
    </lineage>
</organism>
<name>A0ACC6PH27_9BACL</name>
<keyword evidence="1" id="KW-0378">Hydrolase</keyword>
<protein>
    <submittedName>
        <fullName evidence="1">Alpha/beta hydrolase</fullName>
    </submittedName>
</protein>
<dbReference type="EMBL" id="JBBKAR010000050">
    <property type="protein sequence ID" value="MEJ8306211.1"/>
    <property type="molecule type" value="Genomic_DNA"/>
</dbReference>
<evidence type="ECO:0000313" key="2">
    <source>
        <dbReference type="Proteomes" id="UP001380953"/>
    </source>
</evidence>